<sequence length="184" mass="20989">MEFLIFEILTNKVIKSSVFLTLHERMNIATRSFRGHHDCITKKSSEASMDQIQIYVTDNSECLEFEAESRGCRFDVYVKFSDELFSIKIYDIVRLTQDFESEVASKGFYSVDPNVVLVPAVTNTHICTTVMSLAKQKYFSQIKPLCAQEVEKIMKDLSPISLPTSFYDNGRSDNREGQTAKVPS</sequence>
<reference evidence="2 3" key="1">
    <citation type="submission" date="2019-06" db="EMBL/GenBank/DDBJ databases">
        <title>Whole genome shotgun sequence of Brevibacillus parabrevis NBRC 12334.</title>
        <authorList>
            <person name="Hosoyama A."/>
            <person name="Uohara A."/>
            <person name="Ohji S."/>
            <person name="Ichikawa N."/>
        </authorList>
    </citation>
    <scope>NUCLEOTIDE SEQUENCE [LARGE SCALE GENOMIC DNA]</scope>
    <source>
        <strain evidence="2 3">NBRC 12334</strain>
    </source>
</reference>
<dbReference type="EMBL" id="BJMH01000026">
    <property type="protein sequence ID" value="GEB34750.1"/>
    <property type="molecule type" value="Genomic_DNA"/>
</dbReference>
<organism evidence="2 3">
    <name type="scientific">Brevibacillus parabrevis</name>
    <dbReference type="NCBI Taxonomy" id="54914"/>
    <lineage>
        <taxon>Bacteria</taxon>
        <taxon>Bacillati</taxon>
        <taxon>Bacillota</taxon>
        <taxon>Bacilli</taxon>
        <taxon>Bacillales</taxon>
        <taxon>Paenibacillaceae</taxon>
        <taxon>Brevibacillus</taxon>
    </lineage>
</organism>
<feature type="region of interest" description="Disordered" evidence="1">
    <location>
        <begin position="165"/>
        <end position="184"/>
    </location>
</feature>
<protein>
    <submittedName>
        <fullName evidence="2">Uncharacterized protein</fullName>
    </submittedName>
</protein>
<dbReference type="Proteomes" id="UP000316882">
    <property type="component" value="Unassembled WGS sequence"/>
</dbReference>
<proteinExistence type="predicted"/>
<comment type="caution">
    <text evidence="2">The sequence shown here is derived from an EMBL/GenBank/DDBJ whole genome shotgun (WGS) entry which is preliminary data.</text>
</comment>
<name>A0A4Y3PJS1_BREPA</name>
<evidence type="ECO:0000256" key="1">
    <source>
        <dbReference type="SAM" id="MobiDB-lite"/>
    </source>
</evidence>
<accession>A0A4Y3PJS1</accession>
<keyword evidence="3" id="KW-1185">Reference proteome</keyword>
<dbReference type="RefSeq" id="WP_122964850.1">
    <property type="nucleotide sequence ID" value="NZ_BJMH01000026.1"/>
</dbReference>
<dbReference type="AlphaFoldDB" id="A0A4Y3PJS1"/>
<evidence type="ECO:0000313" key="2">
    <source>
        <dbReference type="EMBL" id="GEB34750.1"/>
    </source>
</evidence>
<gene>
    <name evidence="2" type="ORF">BPA01_43300</name>
</gene>
<evidence type="ECO:0000313" key="3">
    <source>
        <dbReference type="Proteomes" id="UP000316882"/>
    </source>
</evidence>